<protein>
    <recommendedName>
        <fullName evidence="2">Reverse transcriptase Ty1/copia-type domain-containing protein</fullName>
    </recommendedName>
</protein>
<dbReference type="InterPro" id="IPR013103">
    <property type="entry name" value="RVT_2"/>
</dbReference>
<sequence length="324" mass="36390">MPVHTLPIHDDGTFKFSPPTSSIPHETEPHEDSILSVAYLDNEMSPDAPPVSDSSPVSIGAQPDPPIRSVRSRQPPSYLKNYHCPTLPHVANLVQSDSKVTKVSTSYPMALYVSNSNLSLSHKVFLSKVCSTVEPKSFSQAIKYPHWRAAMTTEIEALEKNNTWNLVSLPSSNKPIVCKWVFKVKYHSDGSIERYKTRLVAKGYNQIEGLDYHNTFAPMAKLVTIRLLLSIAAIKGNDSIRIQQLKSFLEQKFYIKALGKLKYFLGIEVARSQHGLFLSQRKYTMDILEDVGVIGGRIFEFPMEQNINLATDNGVLLPEPTIYR</sequence>
<evidence type="ECO:0000259" key="2">
    <source>
        <dbReference type="Pfam" id="PF07727"/>
    </source>
</evidence>
<feature type="region of interest" description="Disordered" evidence="1">
    <location>
        <begin position="1"/>
        <end position="31"/>
    </location>
</feature>
<reference evidence="3" key="2">
    <citation type="submission" date="2023-06" db="EMBL/GenBank/DDBJ databases">
        <authorList>
            <person name="Swenson N.G."/>
            <person name="Wegrzyn J.L."/>
            <person name="Mcevoy S.L."/>
        </authorList>
    </citation>
    <scope>NUCLEOTIDE SEQUENCE</scope>
    <source>
        <strain evidence="3">NS2018</strain>
        <tissue evidence="3">Leaf</tissue>
    </source>
</reference>
<dbReference type="AlphaFoldDB" id="A0AA39RRK1"/>
<evidence type="ECO:0000313" key="4">
    <source>
        <dbReference type="Proteomes" id="UP001168877"/>
    </source>
</evidence>
<evidence type="ECO:0000313" key="3">
    <source>
        <dbReference type="EMBL" id="KAK0578568.1"/>
    </source>
</evidence>
<dbReference type="Pfam" id="PF07727">
    <property type="entry name" value="RVT_2"/>
    <property type="match status" value="1"/>
</dbReference>
<dbReference type="EMBL" id="JAUESC010000385">
    <property type="protein sequence ID" value="KAK0578568.1"/>
    <property type="molecule type" value="Genomic_DNA"/>
</dbReference>
<organism evidence="3 4">
    <name type="scientific">Acer saccharum</name>
    <name type="common">Sugar maple</name>
    <dbReference type="NCBI Taxonomy" id="4024"/>
    <lineage>
        <taxon>Eukaryota</taxon>
        <taxon>Viridiplantae</taxon>
        <taxon>Streptophyta</taxon>
        <taxon>Embryophyta</taxon>
        <taxon>Tracheophyta</taxon>
        <taxon>Spermatophyta</taxon>
        <taxon>Magnoliopsida</taxon>
        <taxon>eudicotyledons</taxon>
        <taxon>Gunneridae</taxon>
        <taxon>Pentapetalae</taxon>
        <taxon>rosids</taxon>
        <taxon>malvids</taxon>
        <taxon>Sapindales</taxon>
        <taxon>Sapindaceae</taxon>
        <taxon>Hippocastanoideae</taxon>
        <taxon>Acereae</taxon>
        <taxon>Acer</taxon>
    </lineage>
</organism>
<feature type="region of interest" description="Disordered" evidence="1">
    <location>
        <begin position="45"/>
        <end position="70"/>
    </location>
</feature>
<accession>A0AA39RRK1</accession>
<feature type="domain" description="Reverse transcriptase Ty1/copia-type" evidence="2">
    <location>
        <begin position="161"/>
        <end position="235"/>
    </location>
</feature>
<gene>
    <name evidence="3" type="ORF">LWI29_012561</name>
</gene>
<reference evidence="3" key="1">
    <citation type="journal article" date="2022" name="Plant J.">
        <title>Strategies of tolerance reflected in two North American maple genomes.</title>
        <authorList>
            <person name="McEvoy S.L."/>
            <person name="Sezen U.U."/>
            <person name="Trouern-Trend A."/>
            <person name="McMahon S.M."/>
            <person name="Schaberg P.G."/>
            <person name="Yang J."/>
            <person name="Wegrzyn J.L."/>
            <person name="Swenson N.G."/>
        </authorList>
    </citation>
    <scope>NUCLEOTIDE SEQUENCE</scope>
    <source>
        <strain evidence="3">NS2018</strain>
    </source>
</reference>
<name>A0AA39RRK1_ACESA</name>
<keyword evidence="4" id="KW-1185">Reference proteome</keyword>
<dbReference type="Proteomes" id="UP001168877">
    <property type="component" value="Unassembled WGS sequence"/>
</dbReference>
<evidence type="ECO:0000256" key="1">
    <source>
        <dbReference type="SAM" id="MobiDB-lite"/>
    </source>
</evidence>
<proteinExistence type="predicted"/>
<comment type="caution">
    <text evidence="3">The sequence shown here is derived from an EMBL/GenBank/DDBJ whole genome shotgun (WGS) entry which is preliminary data.</text>
</comment>